<dbReference type="InterPro" id="IPR032567">
    <property type="entry name" value="RTL1-rel"/>
</dbReference>
<dbReference type="Pfam" id="PF03732">
    <property type="entry name" value="Retrotrans_gag"/>
    <property type="match status" value="1"/>
</dbReference>
<dbReference type="EMBL" id="JAUCMX010000002">
    <property type="protein sequence ID" value="KAK3554203.1"/>
    <property type="molecule type" value="Genomic_DNA"/>
</dbReference>
<accession>A0AAE0RIT0</accession>
<feature type="domain" description="Retrotransposon gag" evidence="1">
    <location>
        <begin position="229"/>
        <end position="321"/>
    </location>
</feature>
<evidence type="ECO:0000313" key="2">
    <source>
        <dbReference type="EMBL" id="KAK3554203.1"/>
    </source>
</evidence>
<dbReference type="Proteomes" id="UP001274896">
    <property type="component" value="Unassembled WGS sequence"/>
</dbReference>
<dbReference type="InterPro" id="IPR005162">
    <property type="entry name" value="Retrotrans_gag_dom"/>
</dbReference>
<dbReference type="AlphaFoldDB" id="A0AAE0RIT0"/>
<dbReference type="PANTHER" id="PTHR15503:SF22">
    <property type="entry name" value="TRANSPOSON TY3-I GAG POLYPROTEIN"/>
    <property type="match status" value="1"/>
</dbReference>
<gene>
    <name evidence="2" type="ORF">QTP70_020091</name>
</gene>
<evidence type="ECO:0000313" key="3">
    <source>
        <dbReference type="Proteomes" id="UP001274896"/>
    </source>
</evidence>
<dbReference type="PANTHER" id="PTHR15503">
    <property type="entry name" value="LDOC1 RELATED"/>
    <property type="match status" value="1"/>
</dbReference>
<comment type="caution">
    <text evidence="2">The sequence shown here is derived from an EMBL/GenBank/DDBJ whole genome shotgun (WGS) entry which is preliminary data.</text>
</comment>
<protein>
    <recommendedName>
        <fullName evidence="1">Retrotransposon gag domain-containing protein</fullName>
    </recommendedName>
</protein>
<organism evidence="2 3">
    <name type="scientific">Hemibagrus guttatus</name>
    <dbReference type="NCBI Taxonomy" id="175788"/>
    <lineage>
        <taxon>Eukaryota</taxon>
        <taxon>Metazoa</taxon>
        <taxon>Chordata</taxon>
        <taxon>Craniata</taxon>
        <taxon>Vertebrata</taxon>
        <taxon>Euteleostomi</taxon>
        <taxon>Actinopterygii</taxon>
        <taxon>Neopterygii</taxon>
        <taxon>Teleostei</taxon>
        <taxon>Ostariophysi</taxon>
        <taxon>Siluriformes</taxon>
        <taxon>Bagridae</taxon>
        <taxon>Hemibagrus</taxon>
    </lineage>
</organism>
<proteinExistence type="predicted"/>
<evidence type="ECO:0000259" key="1">
    <source>
        <dbReference type="Pfam" id="PF03732"/>
    </source>
</evidence>
<sequence>MSPVRPSSSSFVFAGTHSASLLIGGGDRRPHPPLPPLGGFWPSRAEVIARLDHASGDVAWLCCSAVDVAQLCCSAVDIARPSCSAVDVARRFCSALLLGCGRRLGLSGLTAVPIAPPTCLALLLAPPTYLGNTGPEPSKHRGMSSPDPLYELVEALRRTLARAPGSTASVSSSASAAASPLPPVIASPVAAPAPYSGSAEDCNGFLLQCSLALKMQPHSYPDDRAKVAFIISHLDGKARHWAEPLWTHNNPIVSSLPRFIEHLKEVFGKPEWDSSLDERLCCLKQGSMSVSDYALQFRTLAAASGWNKQALITTYRQGLDPRVRLHLAAYEDSIGLERFIQLSI</sequence>
<reference evidence="2" key="1">
    <citation type="submission" date="2023-06" db="EMBL/GenBank/DDBJ databases">
        <title>Male Hemibagrus guttatus genome.</title>
        <authorList>
            <person name="Bian C."/>
        </authorList>
    </citation>
    <scope>NUCLEOTIDE SEQUENCE</scope>
    <source>
        <strain evidence="2">Male_cb2023</strain>
        <tissue evidence="2">Muscle</tissue>
    </source>
</reference>
<keyword evidence="3" id="KW-1185">Reference proteome</keyword>
<name>A0AAE0RIT0_9TELE</name>